<dbReference type="RefSeq" id="WP_114620416.1">
    <property type="nucleotide sequence ID" value="NZ_CAUATA010000027.1"/>
</dbReference>
<feature type="domain" description="Penicillin-binding protein transpeptidase" evidence="15">
    <location>
        <begin position="343"/>
        <end position="683"/>
    </location>
</feature>
<dbReference type="GO" id="GO:0071555">
    <property type="term" value="P:cell wall organization"/>
    <property type="evidence" value="ECO:0007669"/>
    <property type="project" value="UniProtKB-KW"/>
</dbReference>
<evidence type="ECO:0000256" key="7">
    <source>
        <dbReference type="ARBA" id="ARBA00022692"/>
    </source>
</evidence>
<dbReference type="GO" id="GO:0006508">
    <property type="term" value="P:proteolysis"/>
    <property type="evidence" value="ECO:0007669"/>
    <property type="project" value="UniProtKB-KW"/>
</dbReference>
<dbReference type="InterPro" id="IPR005311">
    <property type="entry name" value="PBP_dimer"/>
</dbReference>
<evidence type="ECO:0000256" key="10">
    <source>
        <dbReference type="ARBA" id="ARBA00022984"/>
    </source>
</evidence>
<dbReference type="PANTHER" id="PTHR30627:SF2">
    <property type="entry name" value="PEPTIDOGLYCAN D,D-TRANSPEPTIDASE MRDA"/>
    <property type="match status" value="1"/>
</dbReference>
<reference evidence="17 18" key="1">
    <citation type="journal article" date="2018" name="Elife">
        <title>Discovery and characterization of a prevalent human gut bacterial enzyme sufficient for the inactivation of a family of plant toxins.</title>
        <authorList>
            <person name="Koppel N."/>
            <person name="Bisanz J.E."/>
            <person name="Pandelia M.E."/>
            <person name="Turnbaugh P.J."/>
            <person name="Balskus E.P."/>
        </authorList>
    </citation>
    <scope>NUCLEOTIDE SEQUENCE [LARGE SCALE GENOMIC DNA]</scope>
    <source>
        <strain evidence="18">anaerobia AP69FAA</strain>
    </source>
</reference>
<dbReference type="InterPro" id="IPR036138">
    <property type="entry name" value="PBP_dimer_sf"/>
</dbReference>
<keyword evidence="4" id="KW-1003">Cell membrane</keyword>
<evidence type="ECO:0000256" key="4">
    <source>
        <dbReference type="ARBA" id="ARBA00022475"/>
    </source>
</evidence>
<dbReference type="PANTHER" id="PTHR30627">
    <property type="entry name" value="PEPTIDOGLYCAN D,D-TRANSPEPTIDASE"/>
    <property type="match status" value="1"/>
</dbReference>
<evidence type="ECO:0000256" key="8">
    <source>
        <dbReference type="ARBA" id="ARBA00022801"/>
    </source>
</evidence>
<dbReference type="Pfam" id="PF03717">
    <property type="entry name" value="PBP_dimer"/>
    <property type="match status" value="1"/>
</dbReference>
<feature type="region of interest" description="Disordered" evidence="14">
    <location>
        <begin position="692"/>
        <end position="721"/>
    </location>
</feature>
<dbReference type="OrthoDB" id="9766847at2"/>
<dbReference type="InterPro" id="IPR012338">
    <property type="entry name" value="Beta-lactam/transpept-like"/>
</dbReference>
<feature type="compositionally biased region" description="Low complexity" evidence="14">
    <location>
        <begin position="701"/>
        <end position="721"/>
    </location>
</feature>
<comment type="caution">
    <text evidence="17">The sequence shown here is derived from an EMBL/GenBank/DDBJ whole genome shotgun (WGS) entry which is preliminary data.</text>
</comment>
<evidence type="ECO:0000256" key="11">
    <source>
        <dbReference type="ARBA" id="ARBA00022989"/>
    </source>
</evidence>
<protein>
    <submittedName>
        <fullName evidence="17">Penicillin-binding protein 2</fullName>
    </submittedName>
</protein>
<dbReference type="GO" id="GO:0009002">
    <property type="term" value="F:serine-type D-Ala-D-Ala carboxypeptidase activity"/>
    <property type="evidence" value="ECO:0007669"/>
    <property type="project" value="InterPro"/>
</dbReference>
<dbReference type="SUPFAM" id="SSF56519">
    <property type="entry name" value="Penicillin binding protein dimerisation domain"/>
    <property type="match status" value="1"/>
</dbReference>
<evidence type="ECO:0000256" key="9">
    <source>
        <dbReference type="ARBA" id="ARBA00022960"/>
    </source>
</evidence>
<keyword evidence="13" id="KW-0961">Cell wall biogenesis/degradation</keyword>
<dbReference type="Gene3D" id="3.40.710.10">
    <property type="entry name" value="DD-peptidase/beta-lactamase superfamily"/>
    <property type="match status" value="1"/>
</dbReference>
<dbReference type="EMBL" id="PPTP01000003">
    <property type="protein sequence ID" value="RDB56093.1"/>
    <property type="molecule type" value="Genomic_DNA"/>
</dbReference>
<gene>
    <name evidence="17" type="primary">mrdA</name>
    <name evidence="17" type="ORF">C1880_04150</name>
</gene>
<dbReference type="GO" id="GO:0071972">
    <property type="term" value="F:peptidoglycan L,D-transpeptidase activity"/>
    <property type="evidence" value="ECO:0007669"/>
    <property type="project" value="TreeGrafter"/>
</dbReference>
<dbReference type="InterPro" id="IPR050515">
    <property type="entry name" value="Beta-lactam/transpept"/>
</dbReference>
<organism evidence="17 18">
    <name type="scientific">Senegalimassilia anaerobia</name>
    <dbReference type="NCBI Taxonomy" id="1473216"/>
    <lineage>
        <taxon>Bacteria</taxon>
        <taxon>Bacillati</taxon>
        <taxon>Actinomycetota</taxon>
        <taxon>Coriobacteriia</taxon>
        <taxon>Coriobacteriales</taxon>
        <taxon>Coriobacteriaceae</taxon>
        <taxon>Senegalimassilia</taxon>
    </lineage>
</organism>
<accession>A0A369L8U9</accession>
<dbReference type="GO" id="GO:0005886">
    <property type="term" value="C:plasma membrane"/>
    <property type="evidence" value="ECO:0007669"/>
    <property type="project" value="UniProtKB-SubCell"/>
</dbReference>
<dbReference type="SUPFAM" id="SSF56601">
    <property type="entry name" value="beta-lactamase/transpeptidase-like"/>
    <property type="match status" value="1"/>
</dbReference>
<evidence type="ECO:0000256" key="2">
    <source>
        <dbReference type="ARBA" id="ARBA00004236"/>
    </source>
</evidence>
<keyword evidence="7" id="KW-0812">Transmembrane</keyword>
<name>A0A369L8U9_9ACTN</name>
<keyword evidence="8" id="KW-0378">Hydrolase</keyword>
<evidence type="ECO:0000256" key="1">
    <source>
        <dbReference type="ARBA" id="ARBA00004167"/>
    </source>
</evidence>
<evidence type="ECO:0000256" key="5">
    <source>
        <dbReference type="ARBA" id="ARBA00022519"/>
    </source>
</evidence>
<evidence type="ECO:0000256" key="14">
    <source>
        <dbReference type="SAM" id="MobiDB-lite"/>
    </source>
</evidence>
<dbReference type="STRING" id="1034345.GCA_000236865_00383"/>
<evidence type="ECO:0000259" key="15">
    <source>
        <dbReference type="Pfam" id="PF00905"/>
    </source>
</evidence>
<dbReference type="AlphaFoldDB" id="A0A369L8U9"/>
<dbReference type="GO" id="GO:0008658">
    <property type="term" value="F:penicillin binding"/>
    <property type="evidence" value="ECO:0007669"/>
    <property type="project" value="InterPro"/>
</dbReference>
<comment type="subcellular location">
    <subcellularLocation>
        <location evidence="2">Cell membrane</location>
    </subcellularLocation>
    <subcellularLocation>
        <location evidence="1">Membrane</location>
        <topology evidence="1">Single-pass membrane protein</topology>
    </subcellularLocation>
</comment>
<keyword evidence="12" id="KW-0472">Membrane</keyword>
<dbReference type="NCBIfam" id="TIGR03423">
    <property type="entry name" value="pbp2_mrdA"/>
    <property type="match status" value="1"/>
</dbReference>
<evidence type="ECO:0000313" key="17">
    <source>
        <dbReference type="EMBL" id="RDB56093.1"/>
    </source>
</evidence>
<keyword evidence="6" id="KW-0645">Protease</keyword>
<feature type="domain" description="Penicillin-binding protein dimerisation" evidence="16">
    <location>
        <begin position="127"/>
        <end position="296"/>
    </location>
</feature>
<dbReference type="Gene3D" id="3.90.1310.10">
    <property type="entry name" value="Penicillin-binding protein 2a (Domain 2)"/>
    <property type="match status" value="1"/>
</dbReference>
<evidence type="ECO:0000313" key="18">
    <source>
        <dbReference type="Proteomes" id="UP000253792"/>
    </source>
</evidence>
<keyword evidence="10" id="KW-0573">Peptidoglycan synthesis</keyword>
<comment type="similarity">
    <text evidence="3">Belongs to the transpeptidase family.</text>
</comment>
<keyword evidence="11" id="KW-1133">Transmembrane helix</keyword>
<dbReference type="Pfam" id="PF00905">
    <property type="entry name" value="Transpeptidase"/>
    <property type="match status" value="1"/>
</dbReference>
<dbReference type="Proteomes" id="UP000253792">
    <property type="component" value="Unassembled WGS sequence"/>
</dbReference>
<evidence type="ECO:0000259" key="16">
    <source>
        <dbReference type="Pfam" id="PF03717"/>
    </source>
</evidence>
<keyword evidence="9" id="KW-0133">Cell shape</keyword>
<evidence type="ECO:0000256" key="6">
    <source>
        <dbReference type="ARBA" id="ARBA00022670"/>
    </source>
</evidence>
<dbReference type="InterPro" id="IPR017790">
    <property type="entry name" value="Penicillin-binding_protein_2"/>
</dbReference>
<sequence length="721" mass="75565">MFAAIVAGFVALLVVAAILVAVYAVLRSRKTENVSVKRDVRSIQSVGVSSSLPDSHRVPAGGVARGGTPAQPVANPGDNLKSRFTAMGVVAGLIFGTLATKLFSMQVLAGESFKKESEDNQYTTVYTPAPRGYILDADGNVIVKNRTSLTVLAEPDVANDHDVVARLSTVLGVPTGIVRKRIADATSGAQSQRVVASDASMRNVAFIAEHADAFPGITVQTRTVRDYPHGALAAHAVGYTGSVTSDDIASVAEGRDLELGDSVGRSGIEQMYDNLLAGDHGERKVMADAQGNVVEVVSETQPVKGSDVHTTLKSHVQYVADKALADMICPDGGAIGSGKGTGGAVVVMDVTDGSIVALSSYPTFTPTTFVGGITQDELDLLQSSAAFSPLLNRAIQGTYPAASTYKTFTGLAALENGMATATETWDCSGSWDGFGSGDVQKCWKKQGHGTLDFRGGIVNSCDTVYYDIGYKFWDAAANKGKSATLLQDFLKRYRLDQTTGIDLNGETSGRIPTPEWKQEYFRDTPEDAQWKGGDYTNMCIGQGYVLVTPMEIAVAYGAIASGNIVKPHLLKEVRNAGGDVALTYQPQVLDTPDVSMADLAVVRNALRGVTTDNEEIAKLFNDQGIDPDTVACKTGTAEYTDMEDTAWFACYAPYDDPKYVIACVVEHGGGGSSVAAPIGAQVMAAALSSTNASDGEVGDIAGSSGKSEAGAGKGTSSGRSD</sequence>
<dbReference type="GO" id="GO:0008360">
    <property type="term" value="P:regulation of cell shape"/>
    <property type="evidence" value="ECO:0007669"/>
    <property type="project" value="UniProtKB-KW"/>
</dbReference>
<keyword evidence="5" id="KW-0997">Cell inner membrane</keyword>
<dbReference type="GO" id="GO:0009252">
    <property type="term" value="P:peptidoglycan biosynthetic process"/>
    <property type="evidence" value="ECO:0007669"/>
    <property type="project" value="UniProtKB-KW"/>
</dbReference>
<dbReference type="InterPro" id="IPR001460">
    <property type="entry name" value="PCN-bd_Tpept"/>
</dbReference>
<keyword evidence="18" id="KW-1185">Reference proteome</keyword>
<evidence type="ECO:0000256" key="12">
    <source>
        <dbReference type="ARBA" id="ARBA00023136"/>
    </source>
</evidence>
<feature type="region of interest" description="Disordered" evidence="14">
    <location>
        <begin position="48"/>
        <end position="75"/>
    </location>
</feature>
<proteinExistence type="inferred from homology"/>
<evidence type="ECO:0000256" key="3">
    <source>
        <dbReference type="ARBA" id="ARBA00007171"/>
    </source>
</evidence>
<evidence type="ECO:0000256" key="13">
    <source>
        <dbReference type="ARBA" id="ARBA00023316"/>
    </source>
</evidence>